<evidence type="ECO:0000256" key="2">
    <source>
        <dbReference type="SAM" id="MobiDB-lite"/>
    </source>
</evidence>
<comment type="caution">
    <text evidence="4">The sequence shown here is derived from an EMBL/GenBank/DDBJ whole genome shotgun (WGS) entry which is preliminary data.</text>
</comment>
<gene>
    <name evidence="4" type="ORF">CMEL01_16793</name>
</gene>
<dbReference type="PROSITE" id="PS50158">
    <property type="entry name" value="ZF_CCHC"/>
    <property type="match status" value="1"/>
</dbReference>
<keyword evidence="5" id="KW-1185">Reference proteome</keyword>
<sequence>MVRGHSQGGQVSLRTDGFQQSRRLYESRQSVVGPDEGAELPVIDPEVALSDQPVERFLPSATQADRLAYLSDVADQLTSPIYIRDDVLFEKNTKQSVDLDLIHELYHKDDGKTLLKWIEQQLKMRIAQHQLEQVLASAIGQLSSSTERLYEMTRENLDLTRATATELRITKEALTRAHASNAAMAERLEQLENGSQAGSIQDTGTLSALEQRLARLETQGSRETTPASSHHVPHGSQKMPDVPVFTGDDSSLKFDHWLWRITKRLENANYSTDGYRLEYIISKIGGSAAEFIHPMLTSDEITTAEQLLHELKSAYTSPTAMDDAGRKLDALTITLKDVHQKRSVFAELARVSKLPESQWKRRFHDKLPMYLRNQAVSKYLDDSATFWKYTEYVAQLANAMQPPSTEDRTVKTSGQTRQTSSGSNGGTGGARQNRGRTSTRETIPKALYQKLKDSGACFVCGDTGHISKDCPKKPKTTVAAVDAAAGPAETEPGSEN</sequence>
<dbReference type="EMBL" id="MLGG01000062">
    <property type="protein sequence ID" value="KAK1449600.1"/>
    <property type="molecule type" value="Genomic_DNA"/>
</dbReference>
<dbReference type="InterPro" id="IPR036875">
    <property type="entry name" value="Znf_CCHC_sf"/>
</dbReference>
<dbReference type="AlphaFoldDB" id="A0AAI9U0V4"/>
<feature type="compositionally biased region" description="Low complexity" evidence="2">
    <location>
        <begin position="476"/>
        <end position="488"/>
    </location>
</feature>
<dbReference type="GO" id="GO:0008270">
    <property type="term" value="F:zinc ion binding"/>
    <property type="evidence" value="ECO:0007669"/>
    <property type="project" value="UniProtKB-KW"/>
</dbReference>
<keyword evidence="1" id="KW-0479">Metal-binding</keyword>
<proteinExistence type="predicted"/>
<accession>A0AAI9U0V4</accession>
<dbReference type="InterPro" id="IPR001878">
    <property type="entry name" value="Znf_CCHC"/>
</dbReference>
<dbReference type="SUPFAM" id="SSF57756">
    <property type="entry name" value="Retrovirus zinc finger-like domains"/>
    <property type="match status" value="1"/>
</dbReference>
<feature type="domain" description="CCHC-type" evidence="3">
    <location>
        <begin position="457"/>
        <end position="472"/>
    </location>
</feature>
<feature type="region of interest" description="Disordered" evidence="2">
    <location>
        <begin position="399"/>
        <end position="441"/>
    </location>
</feature>
<feature type="compositionally biased region" description="Polar residues" evidence="2">
    <location>
        <begin position="218"/>
        <end position="228"/>
    </location>
</feature>
<name>A0AAI9U0V4_9PEZI</name>
<feature type="compositionally biased region" description="Low complexity" evidence="2">
    <location>
        <begin position="412"/>
        <end position="422"/>
    </location>
</feature>
<dbReference type="Gene3D" id="4.10.60.10">
    <property type="entry name" value="Zinc finger, CCHC-type"/>
    <property type="match status" value="1"/>
</dbReference>
<dbReference type="Pfam" id="PF00098">
    <property type="entry name" value="zf-CCHC"/>
    <property type="match status" value="1"/>
</dbReference>
<evidence type="ECO:0000313" key="5">
    <source>
        <dbReference type="Proteomes" id="UP001239795"/>
    </source>
</evidence>
<evidence type="ECO:0000259" key="3">
    <source>
        <dbReference type="PROSITE" id="PS50158"/>
    </source>
</evidence>
<dbReference type="SMART" id="SM00343">
    <property type="entry name" value="ZnF_C2HC"/>
    <property type="match status" value="1"/>
</dbReference>
<feature type="region of interest" description="Disordered" evidence="2">
    <location>
        <begin position="464"/>
        <end position="496"/>
    </location>
</feature>
<evidence type="ECO:0000313" key="4">
    <source>
        <dbReference type="EMBL" id="KAK1449600.1"/>
    </source>
</evidence>
<keyword evidence="1" id="KW-0862">Zinc</keyword>
<dbReference type="GO" id="GO:0003676">
    <property type="term" value="F:nucleic acid binding"/>
    <property type="evidence" value="ECO:0007669"/>
    <property type="project" value="InterPro"/>
</dbReference>
<protein>
    <recommendedName>
        <fullName evidence="3">CCHC-type domain-containing protein</fullName>
    </recommendedName>
</protein>
<evidence type="ECO:0000256" key="1">
    <source>
        <dbReference type="PROSITE-ProRule" id="PRU00047"/>
    </source>
</evidence>
<dbReference type="Proteomes" id="UP001239795">
    <property type="component" value="Unassembled WGS sequence"/>
</dbReference>
<keyword evidence="1" id="KW-0863">Zinc-finger</keyword>
<feature type="region of interest" description="Disordered" evidence="2">
    <location>
        <begin position="217"/>
        <end position="240"/>
    </location>
</feature>
<reference evidence="4 5" key="1">
    <citation type="submission" date="2016-10" db="EMBL/GenBank/DDBJ databases">
        <title>The genome sequence of Colletotrichum fioriniae PJ7.</title>
        <authorList>
            <person name="Baroncelli R."/>
        </authorList>
    </citation>
    <scope>NUCLEOTIDE SEQUENCE [LARGE SCALE GENOMIC DNA]</scope>
    <source>
        <strain evidence="4">Col 31</strain>
    </source>
</reference>
<organism evidence="4 5">
    <name type="scientific">Colletotrichum melonis</name>
    <dbReference type="NCBI Taxonomy" id="1209925"/>
    <lineage>
        <taxon>Eukaryota</taxon>
        <taxon>Fungi</taxon>
        <taxon>Dikarya</taxon>
        <taxon>Ascomycota</taxon>
        <taxon>Pezizomycotina</taxon>
        <taxon>Sordariomycetes</taxon>
        <taxon>Hypocreomycetidae</taxon>
        <taxon>Glomerellales</taxon>
        <taxon>Glomerellaceae</taxon>
        <taxon>Colletotrichum</taxon>
        <taxon>Colletotrichum acutatum species complex</taxon>
    </lineage>
</organism>